<feature type="active site" description="Cysteine persulfide intermediate" evidence="10">
    <location>
        <position position="328"/>
    </location>
</feature>
<comment type="catalytic activity">
    <reaction evidence="9 10">
        <text>(sulfur carrier)-H + L-cysteine = (sulfur carrier)-SH + L-alanine</text>
        <dbReference type="Rhea" id="RHEA:43892"/>
        <dbReference type="Rhea" id="RHEA-COMP:14737"/>
        <dbReference type="Rhea" id="RHEA-COMP:14739"/>
        <dbReference type="ChEBI" id="CHEBI:29917"/>
        <dbReference type="ChEBI" id="CHEBI:35235"/>
        <dbReference type="ChEBI" id="CHEBI:57972"/>
        <dbReference type="ChEBI" id="CHEBI:64428"/>
        <dbReference type="EC" id="2.8.1.7"/>
    </reaction>
</comment>
<dbReference type="InterPro" id="IPR015421">
    <property type="entry name" value="PyrdxlP-dep_Trfase_major"/>
</dbReference>
<dbReference type="AlphaFoldDB" id="A0AAW9MUW1"/>
<accession>A0AAW9MUW1</accession>
<evidence type="ECO:0000259" key="13">
    <source>
        <dbReference type="Pfam" id="PF00266"/>
    </source>
</evidence>
<evidence type="ECO:0000256" key="12">
    <source>
        <dbReference type="SAM" id="Coils"/>
    </source>
</evidence>
<comment type="pathway">
    <text evidence="10">Cofactor biosynthesis; iron-sulfur cluster biosynthesis.</text>
</comment>
<dbReference type="NCBIfam" id="TIGR03402">
    <property type="entry name" value="FeS_nifS"/>
    <property type="match status" value="1"/>
</dbReference>
<dbReference type="EMBL" id="JAYKOT010000003">
    <property type="protein sequence ID" value="MEB3429835.1"/>
    <property type="molecule type" value="Genomic_DNA"/>
</dbReference>
<dbReference type="GO" id="GO:0031071">
    <property type="term" value="F:cysteine desulfurase activity"/>
    <property type="evidence" value="ECO:0007669"/>
    <property type="project" value="UniProtKB-UniRule"/>
</dbReference>
<dbReference type="PIRSF" id="PIRSF005572">
    <property type="entry name" value="NifS"/>
    <property type="match status" value="1"/>
</dbReference>
<dbReference type="SUPFAM" id="SSF53383">
    <property type="entry name" value="PLP-dependent transferases"/>
    <property type="match status" value="1"/>
</dbReference>
<evidence type="ECO:0000313" key="14">
    <source>
        <dbReference type="EMBL" id="MEB3429835.1"/>
    </source>
</evidence>
<dbReference type="InterPro" id="IPR015424">
    <property type="entry name" value="PyrdxlP-dep_Trfase"/>
</dbReference>
<dbReference type="InterPro" id="IPR000192">
    <property type="entry name" value="Aminotrans_V_dom"/>
</dbReference>
<keyword evidence="8 10" id="KW-0411">Iron-sulfur</keyword>
<dbReference type="PANTHER" id="PTHR11601:SF34">
    <property type="entry name" value="CYSTEINE DESULFURASE"/>
    <property type="match status" value="1"/>
</dbReference>
<comment type="caution">
    <text evidence="14">The sequence shown here is derived from an EMBL/GenBank/DDBJ whole genome shotgun (WGS) entry which is preliminary data.</text>
</comment>
<feature type="modified residue" description="N6-(pyridoxal phosphate)lysine" evidence="10">
    <location>
        <position position="203"/>
    </location>
</feature>
<keyword evidence="5 10" id="KW-0479">Metal-binding</keyword>
<evidence type="ECO:0000256" key="3">
    <source>
        <dbReference type="ARBA" id="ARBA00022490"/>
    </source>
</evidence>
<evidence type="ECO:0000256" key="6">
    <source>
        <dbReference type="ARBA" id="ARBA00022898"/>
    </source>
</evidence>
<dbReference type="PANTHER" id="PTHR11601">
    <property type="entry name" value="CYSTEINE DESULFURYLASE FAMILY MEMBER"/>
    <property type="match status" value="1"/>
</dbReference>
<evidence type="ECO:0000256" key="2">
    <source>
        <dbReference type="ARBA" id="ARBA00006490"/>
    </source>
</evidence>
<feature type="binding site" evidence="10">
    <location>
        <position position="238"/>
    </location>
    <ligand>
        <name>pyridoxal 5'-phosphate</name>
        <dbReference type="ChEBI" id="CHEBI:597326"/>
    </ligand>
</feature>
<dbReference type="InterPro" id="IPR010240">
    <property type="entry name" value="Cys_deSase_IscS"/>
</dbReference>
<gene>
    <name evidence="14" type="primary">nifS</name>
    <name evidence="10" type="synonym">iscS</name>
    <name evidence="14" type="ORF">VLK81_07420</name>
</gene>
<feature type="binding site" evidence="10">
    <location>
        <begin position="72"/>
        <end position="73"/>
    </location>
    <ligand>
        <name>pyridoxal 5'-phosphate</name>
        <dbReference type="ChEBI" id="CHEBI:597326"/>
    </ligand>
</feature>
<feature type="coiled-coil region" evidence="12">
    <location>
        <begin position="248"/>
        <end position="275"/>
    </location>
</feature>
<dbReference type="RefSeq" id="WP_324619991.1">
    <property type="nucleotide sequence ID" value="NZ_JAYKOT010000003.1"/>
</dbReference>
<comment type="function">
    <text evidence="10">Master enzyme that delivers sulfur to a number of partners involved in Fe-S cluster assembly, tRNA modification or cofactor biosynthesis. Catalyzes the removal of elemental sulfur atoms from cysteine to produce alanine. Functions as a sulfur delivery protein for Fe-S cluster synthesis onto IscU, an Fe-S scaffold assembly protein, as well as other S acceptor proteins.</text>
</comment>
<evidence type="ECO:0000256" key="4">
    <source>
        <dbReference type="ARBA" id="ARBA00022679"/>
    </source>
</evidence>
<feature type="binding site" evidence="10">
    <location>
        <position position="152"/>
    </location>
    <ligand>
        <name>pyridoxal 5'-phosphate</name>
        <dbReference type="ChEBI" id="CHEBI:597326"/>
    </ligand>
</feature>
<evidence type="ECO:0000256" key="11">
    <source>
        <dbReference type="RuleBase" id="RU004504"/>
    </source>
</evidence>
<feature type="binding site" evidence="10">
    <location>
        <position position="180"/>
    </location>
    <ligand>
        <name>pyridoxal 5'-phosphate</name>
        <dbReference type="ChEBI" id="CHEBI:597326"/>
    </ligand>
</feature>
<protein>
    <recommendedName>
        <fullName evidence="10">Cysteine desulfurase IscS</fullName>
        <ecNumber evidence="10">2.8.1.7</ecNumber>
    </recommendedName>
</protein>
<comment type="subunit">
    <text evidence="10">Homodimer. Forms a heterotetramer with IscU, interacts with other sulfur acceptors.</text>
</comment>
<feature type="binding site" description="via persulfide group" evidence="10">
    <location>
        <position position="328"/>
    </location>
    <ligand>
        <name>[2Fe-2S] cluster</name>
        <dbReference type="ChEBI" id="CHEBI:190135"/>
        <note>ligand shared with IscU</note>
    </ligand>
</feature>
<dbReference type="InterPro" id="IPR015422">
    <property type="entry name" value="PyrdxlP-dep_Trfase_small"/>
</dbReference>
<keyword evidence="3 10" id="KW-0963">Cytoplasm</keyword>
<feature type="domain" description="Aminotransferase class V" evidence="13">
    <location>
        <begin position="5"/>
        <end position="369"/>
    </location>
</feature>
<evidence type="ECO:0000256" key="7">
    <source>
        <dbReference type="ARBA" id="ARBA00023004"/>
    </source>
</evidence>
<keyword evidence="10" id="KW-0001">2Fe-2S</keyword>
<sequence>MNRQIYLDNAATTKIADEVLDAMLPWLKEGYGNASSIYSFGNKSKVAIEESRDKIASYFGCKPKELFFTSGGSESDNWAIKGVAHKYKNKGNHLITTKIEHHAVLHTMAALEKEGFEVTYLDVDEEGFVNPKDVENAITDKTILVSIMFANNEIGTIEPIKEIGKICKDKGVLFHTDAVQAVGSIRINPDEYNIDLMSMSGHKIHAQKGIGILYVRTGVKLDNLIDGGNQERGKRAGTENVAGIVGYAKAFELAYENLEARNKKISALRDRLRDRILNEIEFSRLNGAKDDEKRLVNNLNICFKYIEGESLLLLLDDKGIMGSSGSACTSGSLDPSHVLLAIGLPHEIAHGSLRLTLSDETTEEDVDYVVESLREIVQRLRDMSPLYKNFIERK</sequence>
<keyword evidence="6 10" id="KW-0663">Pyridoxal phosphate</keyword>
<organism evidence="14 15">
    <name type="scientific">Citroniella saccharovorans</name>
    <dbReference type="NCBI Taxonomy" id="2053367"/>
    <lineage>
        <taxon>Bacteria</taxon>
        <taxon>Bacillati</taxon>
        <taxon>Bacillota</taxon>
        <taxon>Tissierellia</taxon>
        <taxon>Tissierellales</taxon>
        <taxon>Peptoniphilaceae</taxon>
        <taxon>Citroniella</taxon>
    </lineage>
</organism>
<dbReference type="EC" id="2.8.1.7" evidence="10"/>
<dbReference type="GO" id="GO:0046872">
    <property type="term" value="F:metal ion binding"/>
    <property type="evidence" value="ECO:0007669"/>
    <property type="project" value="UniProtKB-KW"/>
</dbReference>
<dbReference type="PROSITE" id="PS00018">
    <property type="entry name" value="EF_HAND_1"/>
    <property type="match status" value="1"/>
</dbReference>
<evidence type="ECO:0000256" key="9">
    <source>
        <dbReference type="ARBA" id="ARBA00050776"/>
    </source>
</evidence>
<evidence type="ECO:0000256" key="5">
    <source>
        <dbReference type="ARBA" id="ARBA00022723"/>
    </source>
</evidence>
<dbReference type="Gene3D" id="1.10.260.50">
    <property type="match status" value="1"/>
</dbReference>
<feature type="binding site" evidence="10">
    <location>
        <begin position="200"/>
        <end position="202"/>
    </location>
    <ligand>
        <name>pyridoxal 5'-phosphate</name>
        <dbReference type="ChEBI" id="CHEBI:597326"/>
    </ligand>
</feature>
<comment type="cofactor">
    <cofactor evidence="1 10 11">
        <name>pyridoxal 5'-phosphate</name>
        <dbReference type="ChEBI" id="CHEBI:597326"/>
    </cofactor>
</comment>
<keyword evidence="4 10" id="KW-0808">Transferase</keyword>
<proteinExistence type="inferred from homology"/>
<dbReference type="FunFam" id="3.40.640.10:FF:000084">
    <property type="entry name" value="IscS-like cysteine desulfurase"/>
    <property type="match status" value="1"/>
</dbReference>
<evidence type="ECO:0000256" key="8">
    <source>
        <dbReference type="ARBA" id="ARBA00023014"/>
    </source>
</evidence>
<dbReference type="NCBIfam" id="NF002806">
    <property type="entry name" value="PRK02948.1"/>
    <property type="match status" value="1"/>
</dbReference>
<name>A0AAW9MUW1_9FIRM</name>
<keyword evidence="12" id="KW-0175">Coiled coil</keyword>
<dbReference type="Pfam" id="PF00266">
    <property type="entry name" value="Aminotran_5"/>
    <property type="match status" value="1"/>
</dbReference>
<dbReference type="InterPro" id="IPR017772">
    <property type="entry name" value="Cys_deSase_NifS_bac/arc"/>
</dbReference>
<dbReference type="GO" id="GO:0030170">
    <property type="term" value="F:pyridoxal phosphate binding"/>
    <property type="evidence" value="ECO:0007669"/>
    <property type="project" value="UniProtKB-UniRule"/>
</dbReference>
<dbReference type="Proteomes" id="UP001357733">
    <property type="component" value="Unassembled WGS sequence"/>
</dbReference>
<dbReference type="GO" id="GO:1990221">
    <property type="term" value="C:L-cysteine desulfurase complex"/>
    <property type="evidence" value="ECO:0007669"/>
    <property type="project" value="UniProtKB-ARBA"/>
</dbReference>
<dbReference type="InterPro" id="IPR018247">
    <property type="entry name" value="EF_Hand_1_Ca_BS"/>
</dbReference>
<dbReference type="Gene3D" id="3.40.640.10">
    <property type="entry name" value="Type I PLP-dependent aspartate aminotransferase-like (Major domain)"/>
    <property type="match status" value="1"/>
</dbReference>
<dbReference type="HAMAP" id="MF_00331">
    <property type="entry name" value="Cys_desulf_IscS"/>
    <property type="match status" value="1"/>
</dbReference>
<dbReference type="GO" id="GO:0044571">
    <property type="term" value="P:[2Fe-2S] cluster assembly"/>
    <property type="evidence" value="ECO:0007669"/>
    <property type="project" value="UniProtKB-UniRule"/>
</dbReference>
<evidence type="ECO:0000313" key="15">
    <source>
        <dbReference type="Proteomes" id="UP001357733"/>
    </source>
</evidence>
<dbReference type="GO" id="GO:0051537">
    <property type="term" value="F:2 iron, 2 sulfur cluster binding"/>
    <property type="evidence" value="ECO:0007669"/>
    <property type="project" value="UniProtKB-UniRule"/>
</dbReference>
<reference evidence="14 15" key="1">
    <citation type="submission" date="2024-01" db="EMBL/GenBank/DDBJ databases">
        <title>Complete genome sequence of Citroniella saccharovorans strain M6.X9, isolated from human fecal sample.</title>
        <authorList>
            <person name="Cheng G."/>
            <person name="Westerholm M."/>
            <person name="Schnurer A."/>
        </authorList>
    </citation>
    <scope>NUCLEOTIDE SEQUENCE [LARGE SCALE GENOMIC DNA]</scope>
    <source>
        <strain evidence="14 15">DSM 29873</strain>
    </source>
</reference>
<evidence type="ECO:0000256" key="10">
    <source>
        <dbReference type="HAMAP-Rule" id="MF_00331"/>
    </source>
</evidence>
<dbReference type="InterPro" id="IPR020578">
    <property type="entry name" value="Aminotrans_V_PyrdxlP_BS"/>
</dbReference>
<comment type="similarity">
    <text evidence="2 10">Belongs to the class-V pyridoxal-phosphate-dependent aminotransferase family. NifS/IscS subfamily.</text>
</comment>
<dbReference type="PROSITE" id="PS00595">
    <property type="entry name" value="AA_TRANSFER_CLASS_5"/>
    <property type="match status" value="1"/>
</dbReference>
<evidence type="ECO:0000256" key="1">
    <source>
        <dbReference type="ARBA" id="ARBA00001933"/>
    </source>
</evidence>
<dbReference type="InterPro" id="IPR016454">
    <property type="entry name" value="Cysteine_dSase"/>
</dbReference>
<dbReference type="Gene3D" id="3.90.1150.10">
    <property type="entry name" value="Aspartate Aminotransferase, domain 1"/>
    <property type="match status" value="1"/>
</dbReference>
<keyword evidence="15" id="KW-1185">Reference proteome</keyword>
<comment type="subcellular location">
    <subcellularLocation>
        <location evidence="10">Cytoplasm</location>
    </subcellularLocation>
</comment>
<dbReference type="GO" id="GO:0006520">
    <property type="term" value="P:amino acid metabolic process"/>
    <property type="evidence" value="ECO:0007669"/>
    <property type="project" value="InterPro"/>
</dbReference>
<keyword evidence="7 10" id="KW-0408">Iron</keyword>